<keyword evidence="2" id="KW-1185">Reference proteome</keyword>
<accession>A0ABY5BGF9</accession>
<reference evidence="1" key="1">
    <citation type="submission" date="2022-06" db="EMBL/GenBank/DDBJ databases">
        <title>Draft genome sequence of Burkholderia glumae strain GR20004 isolated from rice panicle showing bacterial panicle blight.</title>
        <authorList>
            <person name="Choi S.Y."/>
            <person name="Lee Y.H."/>
        </authorList>
    </citation>
    <scope>NUCLEOTIDE SEQUENCE</scope>
    <source>
        <strain evidence="1">GR20004</strain>
    </source>
</reference>
<dbReference type="EMBL" id="CP099587">
    <property type="protein sequence ID" value="USS44661.1"/>
    <property type="molecule type" value="Genomic_DNA"/>
</dbReference>
<proteinExistence type="predicted"/>
<dbReference type="Pfam" id="PF25682">
    <property type="entry name" value="Phage_VG64"/>
    <property type="match status" value="1"/>
</dbReference>
<dbReference type="Proteomes" id="UP001056386">
    <property type="component" value="Chromosome 1"/>
</dbReference>
<evidence type="ECO:0000313" key="2">
    <source>
        <dbReference type="Proteomes" id="UP001056386"/>
    </source>
</evidence>
<evidence type="ECO:0000313" key="1">
    <source>
        <dbReference type="EMBL" id="USS44661.1"/>
    </source>
</evidence>
<evidence type="ECO:0008006" key="3">
    <source>
        <dbReference type="Google" id="ProtNLM"/>
    </source>
</evidence>
<organism evidence="1 2">
    <name type="scientific">Burkholderia glumae</name>
    <name type="common">Pseudomonas glumae</name>
    <dbReference type="NCBI Taxonomy" id="337"/>
    <lineage>
        <taxon>Bacteria</taxon>
        <taxon>Pseudomonadati</taxon>
        <taxon>Pseudomonadota</taxon>
        <taxon>Betaproteobacteria</taxon>
        <taxon>Burkholderiales</taxon>
        <taxon>Burkholderiaceae</taxon>
        <taxon>Burkholderia</taxon>
    </lineage>
</organism>
<protein>
    <recommendedName>
        <fullName evidence="3">Lipoprotein</fullName>
    </recommendedName>
</protein>
<sequence>MKHIAQNLARALLCVTTIATLGACNDADVASRNLSTAADNFEINRRVVFYNGITGDYILTIEGHCSKGNDDTDKKLTITCKVGPGQYKKHYLGLSDNVTYFMEQIDPAPADVYHYKVVFKPSVIAPDISVK</sequence>
<dbReference type="InterPro" id="IPR058243">
    <property type="entry name" value="Phage_VG64"/>
</dbReference>
<dbReference type="RefSeq" id="WP_015875558.1">
    <property type="nucleotide sequence ID" value="NZ_CP033641.1"/>
</dbReference>
<dbReference type="PROSITE" id="PS51257">
    <property type="entry name" value="PROKAR_LIPOPROTEIN"/>
    <property type="match status" value="1"/>
</dbReference>
<name>A0ABY5BGF9_BURGL</name>
<gene>
    <name evidence="1" type="ORF">NFI99_23835</name>
</gene>